<accession>A0A816CJI4</accession>
<sequence length="246" mass="27327">MQPQYIRFIKSSNQVIQNNISSPATIHLRAVQPVLHRQNTIASVQLLQGVTGVTAATPTRIIINSSPSTVAFTNGITALKTNNSIIAVPIRETPVNSSSSVVCIPVKESSNDDVKPTKDVFIQNNEIEKSRIISTINVESNLQTVTPPSKRKRISSPRCKVVQRNEQKSSKKLKQEEAEYRRKKKELGTTDGSPSSWSYYDLIDKILGERPYNNDSLLSDSILTEDEQKQLVQDINDASLPDLNAK</sequence>
<dbReference type="AlphaFoldDB" id="A0A816CJI4"/>
<evidence type="ECO:0000313" key="3">
    <source>
        <dbReference type="Proteomes" id="UP000663834"/>
    </source>
</evidence>
<dbReference type="EMBL" id="CAJNOW010013695">
    <property type="protein sequence ID" value="CAF1623525.1"/>
    <property type="molecule type" value="Genomic_DNA"/>
</dbReference>
<comment type="caution">
    <text evidence="2">The sequence shown here is derived from an EMBL/GenBank/DDBJ whole genome shotgun (WGS) entry which is preliminary data.</text>
</comment>
<dbReference type="Proteomes" id="UP000663834">
    <property type="component" value="Unassembled WGS sequence"/>
</dbReference>
<gene>
    <name evidence="2" type="ORF">KQP761_LOCUS24986</name>
</gene>
<reference evidence="2" key="1">
    <citation type="submission" date="2021-02" db="EMBL/GenBank/DDBJ databases">
        <authorList>
            <person name="Nowell W R."/>
        </authorList>
    </citation>
    <scope>NUCLEOTIDE SEQUENCE</scope>
</reference>
<protein>
    <submittedName>
        <fullName evidence="2">Uncharacterized protein</fullName>
    </submittedName>
</protein>
<dbReference type="OrthoDB" id="691673at2759"/>
<name>A0A816CJI4_9BILA</name>
<proteinExistence type="predicted"/>
<evidence type="ECO:0000313" key="2">
    <source>
        <dbReference type="EMBL" id="CAF1623525.1"/>
    </source>
</evidence>
<evidence type="ECO:0000256" key="1">
    <source>
        <dbReference type="SAM" id="MobiDB-lite"/>
    </source>
</evidence>
<organism evidence="2 3">
    <name type="scientific">Rotaria magnacalcarata</name>
    <dbReference type="NCBI Taxonomy" id="392030"/>
    <lineage>
        <taxon>Eukaryota</taxon>
        <taxon>Metazoa</taxon>
        <taxon>Spiralia</taxon>
        <taxon>Gnathifera</taxon>
        <taxon>Rotifera</taxon>
        <taxon>Eurotatoria</taxon>
        <taxon>Bdelloidea</taxon>
        <taxon>Philodinida</taxon>
        <taxon>Philodinidae</taxon>
        <taxon>Rotaria</taxon>
    </lineage>
</organism>
<feature type="region of interest" description="Disordered" evidence="1">
    <location>
        <begin position="144"/>
        <end position="198"/>
    </location>
</feature>
<feature type="compositionally biased region" description="Basic and acidic residues" evidence="1">
    <location>
        <begin position="163"/>
        <end position="180"/>
    </location>
</feature>